<evidence type="ECO:0000256" key="1">
    <source>
        <dbReference type="SAM" id="Phobius"/>
    </source>
</evidence>
<name>A0A0C3NGL8_PHLG1</name>
<accession>A0A0C3NGL8</accession>
<evidence type="ECO:0000313" key="2">
    <source>
        <dbReference type="EMBL" id="KIP03894.1"/>
    </source>
</evidence>
<proteinExistence type="predicted"/>
<reference evidence="2 3" key="1">
    <citation type="journal article" date="2014" name="PLoS Genet.">
        <title>Analysis of the Phlebiopsis gigantea genome, transcriptome and secretome provides insight into its pioneer colonization strategies of wood.</title>
        <authorList>
            <person name="Hori C."/>
            <person name="Ishida T."/>
            <person name="Igarashi K."/>
            <person name="Samejima M."/>
            <person name="Suzuki H."/>
            <person name="Master E."/>
            <person name="Ferreira P."/>
            <person name="Ruiz-Duenas F.J."/>
            <person name="Held B."/>
            <person name="Canessa P."/>
            <person name="Larrondo L.F."/>
            <person name="Schmoll M."/>
            <person name="Druzhinina I.S."/>
            <person name="Kubicek C.P."/>
            <person name="Gaskell J.A."/>
            <person name="Kersten P."/>
            <person name="St John F."/>
            <person name="Glasner J."/>
            <person name="Sabat G."/>
            <person name="Splinter BonDurant S."/>
            <person name="Syed K."/>
            <person name="Yadav J."/>
            <person name="Mgbeahuruike A.C."/>
            <person name="Kovalchuk A."/>
            <person name="Asiegbu F.O."/>
            <person name="Lackner G."/>
            <person name="Hoffmeister D."/>
            <person name="Rencoret J."/>
            <person name="Gutierrez A."/>
            <person name="Sun H."/>
            <person name="Lindquist E."/>
            <person name="Barry K."/>
            <person name="Riley R."/>
            <person name="Grigoriev I.V."/>
            <person name="Henrissat B."/>
            <person name="Kues U."/>
            <person name="Berka R.M."/>
            <person name="Martinez A.T."/>
            <person name="Covert S.F."/>
            <person name="Blanchette R.A."/>
            <person name="Cullen D."/>
        </authorList>
    </citation>
    <scope>NUCLEOTIDE SEQUENCE [LARGE SCALE GENOMIC DNA]</scope>
    <source>
        <strain evidence="2 3">11061_1 CR5-6</strain>
    </source>
</reference>
<evidence type="ECO:0000313" key="3">
    <source>
        <dbReference type="Proteomes" id="UP000053257"/>
    </source>
</evidence>
<feature type="non-terminal residue" evidence="2">
    <location>
        <position position="1"/>
    </location>
</feature>
<dbReference type="PANTHER" id="PTHR35043">
    <property type="entry name" value="TRANSCRIPTION FACTOR DOMAIN-CONTAINING PROTEIN"/>
    <property type="match status" value="1"/>
</dbReference>
<keyword evidence="1" id="KW-0812">Transmembrane</keyword>
<dbReference type="OrthoDB" id="2802791at2759"/>
<dbReference type="EMBL" id="KN840596">
    <property type="protein sequence ID" value="KIP03894.1"/>
    <property type="molecule type" value="Genomic_DNA"/>
</dbReference>
<dbReference type="AlphaFoldDB" id="A0A0C3NGL8"/>
<keyword evidence="1" id="KW-0472">Membrane</keyword>
<feature type="transmembrane region" description="Helical" evidence="1">
    <location>
        <begin position="93"/>
        <end position="113"/>
    </location>
</feature>
<protein>
    <submittedName>
        <fullName evidence="2">Uncharacterized protein</fullName>
    </submittedName>
</protein>
<dbReference type="STRING" id="745531.A0A0C3NGL8"/>
<dbReference type="HOGENOM" id="CLU_022883_3_2_1"/>
<keyword evidence="3" id="KW-1185">Reference proteome</keyword>
<dbReference type="Proteomes" id="UP000053257">
    <property type="component" value="Unassembled WGS sequence"/>
</dbReference>
<gene>
    <name evidence="2" type="ORF">PHLGIDRAFT_59051</name>
</gene>
<organism evidence="2 3">
    <name type="scientific">Phlebiopsis gigantea (strain 11061_1 CR5-6)</name>
    <name type="common">White-rot fungus</name>
    <name type="synonym">Peniophora gigantea</name>
    <dbReference type="NCBI Taxonomy" id="745531"/>
    <lineage>
        <taxon>Eukaryota</taxon>
        <taxon>Fungi</taxon>
        <taxon>Dikarya</taxon>
        <taxon>Basidiomycota</taxon>
        <taxon>Agaricomycotina</taxon>
        <taxon>Agaricomycetes</taxon>
        <taxon>Polyporales</taxon>
        <taxon>Phanerochaetaceae</taxon>
        <taxon>Phlebiopsis</taxon>
    </lineage>
</organism>
<keyword evidence="1" id="KW-1133">Transmembrane helix</keyword>
<dbReference type="PANTHER" id="PTHR35043:SF9">
    <property type="match status" value="1"/>
</dbReference>
<sequence>WTIVHAFYAVMGGFIVDTKEPISVFGNETRFVLTANGISHIIKLYPHLIPDISEISLQDRSKADSISKALLVMQVLYFCMSCILRRVESLNLTLLEITTLAHALCALLTYAVWWKKPLNVWEP</sequence>
<feature type="non-terminal residue" evidence="2">
    <location>
        <position position="123"/>
    </location>
</feature>